<proteinExistence type="predicted"/>
<keyword evidence="1" id="KW-1133">Transmembrane helix</keyword>
<evidence type="ECO:0000313" key="2">
    <source>
        <dbReference type="EMBL" id="MEK7949137.1"/>
    </source>
</evidence>
<organism evidence="2 3">
    <name type="scientific">Luteolibacter soli</name>
    <dbReference type="NCBI Taxonomy" id="3135280"/>
    <lineage>
        <taxon>Bacteria</taxon>
        <taxon>Pseudomonadati</taxon>
        <taxon>Verrucomicrobiota</taxon>
        <taxon>Verrucomicrobiia</taxon>
        <taxon>Verrucomicrobiales</taxon>
        <taxon>Verrucomicrobiaceae</taxon>
        <taxon>Luteolibacter</taxon>
    </lineage>
</organism>
<feature type="transmembrane region" description="Helical" evidence="1">
    <location>
        <begin position="61"/>
        <end position="79"/>
    </location>
</feature>
<dbReference type="Pfam" id="PF04955">
    <property type="entry name" value="HupE_UreJ"/>
    <property type="match status" value="1"/>
</dbReference>
<keyword evidence="1" id="KW-0472">Membrane</keyword>
<reference evidence="2 3" key="1">
    <citation type="submission" date="2024-04" db="EMBL/GenBank/DDBJ databases">
        <title>Luteolibacter sp. isolated from soil.</title>
        <authorList>
            <person name="An J."/>
        </authorList>
    </citation>
    <scope>NUCLEOTIDE SEQUENCE [LARGE SCALE GENOMIC DNA]</scope>
    <source>
        <strain evidence="2 3">Y139</strain>
    </source>
</reference>
<protein>
    <submittedName>
        <fullName evidence="2">HupE/UreJ family protein</fullName>
    </submittedName>
</protein>
<keyword evidence="3" id="KW-1185">Reference proteome</keyword>
<keyword evidence="1" id="KW-0812">Transmembrane</keyword>
<sequence length="194" mass="20762">MIDAPSLLSGPWPLAHSMIKGLGEFQNGFIHPFMTPVHVLALVTFGLWLSRLKPFEPAKEVGTFAASSALGLIAVLVFPRFTLPLLPLLLATMAVAGVISSGWREPRGIRLAGLAVAGALLGIESAPDFWLARADACKSAAGSWAALQVGLLCVSYYTSLLPDRKWASYGVRIIASWVIAIAVMVIAFLYRRAS</sequence>
<dbReference type="InterPro" id="IPR007038">
    <property type="entry name" value="HupE_UreJ"/>
</dbReference>
<evidence type="ECO:0000256" key="1">
    <source>
        <dbReference type="SAM" id="Phobius"/>
    </source>
</evidence>
<evidence type="ECO:0000313" key="3">
    <source>
        <dbReference type="Proteomes" id="UP001371305"/>
    </source>
</evidence>
<feature type="transmembrane region" description="Helical" evidence="1">
    <location>
        <begin position="169"/>
        <end position="190"/>
    </location>
</feature>
<dbReference type="EMBL" id="JBBUKT010000001">
    <property type="protein sequence ID" value="MEK7949137.1"/>
    <property type="molecule type" value="Genomic_DNA"/>
</dbReference>
<dbReference type="Proteomes" id="UP001371305">
    <property type="component" value="Unassembled WGS sequence"/>
</dbReference>
<name>A0ABU9AN61_9BACT</name>
<accession>A0ABU9AN61</accession>
<comment type="caution">
    <text evidence="2">The sequence shown here is derived from an EMBL/GenBank/DDBJ whole genome shotgun (WGS) entry which is preliminary data.</text>
</comment>
<feature type="transmembrane region" description="Helical" evidence="1">
    <location>
        <begin position="85"/>
        <end position="103"/>
    </location>
</feature>
<feature type="transmembrane region" description="Helical" evidence="1">
    <location>
        <begin position="140"/>
        <end position="157"/>
    </location>
</feature>
<feature type="transmembrane region" description="Helical" evidence="1">
    <location>
        <begin position="29"/>
        <end position="49"/>
    </location>
</feature>
<gene>
    <name evidence="2" type="ORF">WKV53_01445</name>
</gene>
<dbReference type="RefSeq" id="WP_341402559.1">
    <property type="nucleotide sequence ID" value="NZ_JBBUKT010000001.1"/>
</dbReference>